<proteinExistence type="predicted"/>
<dbReference type="RefSeq" id="WP_153281637.1">
    <property type="nucleotide sequence ID" value="NZ_CP045644.1"/>
</dbReference>
<dbReference type="InterPro" id="IPR041586">
    <property type="entry name" value="PsrA_TetR_C"/>
</dbReference>
<gene>
    <name evidence="4" type="ORF">GFK26_08760</name>
</gene>
<dbReference type="Proteomes" id="UP000326780">
    <property type="component" value="Chromosome"/>
</dbReference>
<organism evidence="4 5">
    <name type="scientific">Variovorax paradoxus</name>
    <dbReference type="NCBI Taxonomy" id="34073"/>
    <lineage>
        <taxon>Bacteria</taxon>
        <taxon>Pseudomonadati</taxon>
        <taxon>Pseudomonadota</taxon>
        <taxon>Betaproteobacteria</taxon>
        <taxon>Burkholderiales</taxon>
        <taxon>Comamonadaceae</taxon>
        <taxon>Variovorax</taxon>
    </lineage>
</organism>
<name>A0A5Q0M011_VARPD</name>
<dbReference type="InterPro" id="IPR009057">
    <property type="entry name" value="Homeodomain-like_sf"/>
</dbReference>
<dbReference type="Pfam" id="PF17939">
    <property type="entry name" value="TetR_C_30"/>
    <property type="match status" value="1"/>
</dbReference>
<protein>
    <submittedName>
        <fullName evidence="4">TetR family transcriptional regulator</fullName>
    </submittedName>
</protein>
<dbReference type="InterPro" id="IPR001647">
    <property type="entry name" value="HTH_TetR"/>
</dbReference>
<dbReference type="Pfam" id="PF00440">
    <property type="entry name" value="TetR_N"/>
    <property type="match status" value="1"/>
</dbReference>
<sequence>MAPSVKTLRADGLETRARLKEEAQRLFALRGIDGVSVQDIVSAAEQRNNASLRYYFGTKLELARELVVDGARVIDEIRQAMLDALEREGQVTLPSVLDALTLPLLELSERTGQATYIRLIANLQLNNRAFLREALEDKWNAGYKRCFAHLARLLPDMPAPILEQRLTLAGNIYGNAVWAAWESSKDSDDPSRFWERGYTISNVMDTLQGVLETPPSARTLALVDAKLPARKTTARTTLARKKA</sequence>
<feature type="domain" description="PsrA tetracyclin repressor-like C-terminal" evidence="3">
    <location>
        <begin position="98"/>
        <end position="182"/>
    </location>
</feature>
<keyword evidence="1" id="KW-0238">DNA-binding</keyword>
<dbReference type="SUPFAM" id="SSF48498">
    <property type="entry name" value="Tetracyclin repressor-like, C-terminal domain"/>
    <property type="match status" value="1"/>
</dbReference>
<dbReference type="InterPro" id="IPR036271">
    <property type="entry name" value="Tet_transcr_reg_TetR-rel_C_sf"/>
</dbReference>
<evidence type="ECO:0000256" key="1">
    <source>
        <dbReference type="ARBA" id="ARBA00023125"/>
    </source>
</evidence>
<accession>A0A5Q0M011</accession>
<dbReference type="Gene3D" id="1.10.357.10">
    <property type="entry name" value="Tetracycline Repressor, domain 2"/>
    <property type="match status" value="1"/>
</dbReference>
<feature type="domain" description="HTH tetR-type" evidence="2">
    <location>
        <begin position="22"/>
        <end position="66"/>
    </location>
</feature>
<evidence type="ECO:0000259" key="2">
    <source>
        <dbReference type="Pfam" id="PF00440"/>
    </source>
</evidence>
<dbReference type="SUPFAM" id="SSF46689">
    <property type="entry name" value="Homeodomain-like"/>
    <property type="match status" value="1"/>
</dbReference>
<evidence type="ECO:0000313" key="4">
    <source>
        <dbReference type="EMBL" id="QFZ82843.1"/>
    </source>
</evidence>
<reference evidence="4 5" key="1">
    <citation type="submission" date="2019-10" db="EMBL/GenBank/DDBJ databases">
        <title>Complete genome sequence of Variovorax paradoxus 5C-2.</title>
        <authorList>
            <person name="Gogoleva N.E."/>
            <person name="Balkin A.S."/>
        </authorList>
    </citation>
    <scope>NUCLEOTIDE SEQUENCE [LARGE SCALE GENOMIC DNA]</scope>
    <source>
        <strain evidence="4 5">5C-2</strain>
    </source>
</reference>
<evidence type="ECO:0000259" key="3">
    <source>
        <dbReference type="Pfam" id="PF17939"/>
    </source>
</evidence>
<dbReference type="EMBL" id="CP045644">
    <property type="protein sequence ID" value="QFZ82843.1"/>
    <property type="molecule type" value="Genomic_DNA"/>
</dbReference>
<dbReference type="AlphaFoldDB" id="A0A5Q0M011"/>
<evidence type="ECO:0000313" key="5">
    <source>
        <dbReference type="Proteomes" id="UP000326780"/>
    </source>
</evidence>
<dbReference type="GO" id="GO:0003677">
    <property type="term" value="F:DNA binding"/>
    <property type="evidence" value="ECO:0007669"/>
    <property type="project" value="UniProtKB-KW"/>
</dbReference>